<dbReference type="EMBL" id="BMAU01021306">
    <property type="protein sequence ID" value="GFY11542.1"/>
    <property type="molecule type" value="Genomic_DNA"/>
</dbReference>
<evidence type="ECO:0000313" key="2">
    <source>
        <dbReference type="Proteomes" id="UP000887159"/>
    </source>
</evidence>
<gene>
    <name evidence="1" type="ORF">TNCV_4230111</name>
</gene>
<organism evidence="1 2">
    <name type="scientific">Trichonephila clavipes</name>
    <name type="common">Golden silk orbweaver</name>
    <name type="synonym">Nephila clavipes</name>
    <dbReference type="NCBI Taxonomy" id="2585209"/>
    <lineage>
        <taxon>Eukaryota</taxon>
        <taxon>Metazoa</taxon>
        <taxon>Ecdysozoa</taxon>
        <taxon>Arthropoda</taxon>
        <taxon>Chelicerata</taxon>
        <taxon>Arachnida</taxon>
        <taxon>Araneae</taxon>
        <taxon>Araneomorphae</taxon>
        <taxon>Entelegynae</taxon>
        <taxon>Araneoidea</taxon>
        <taxon>Nephilidae</taxon>
        <taxon>Trichonephila</taxon>
    </lineage>
</organism>
<protein>
    <submittedName>
        <fullName evidence="1">Uncharacterized protein</fullName>
    </submittedName>
</protein>
<reference evidence="1" key="1">
    <citation type="submission" date="2020-08" db="EMBL/GenBank/DDBJ databases">
        <title>Multicomponent nature underlies the extraordinary mechanical properties of spider dragline silk.</title>
        <authorList>
            <person name="Kono N."/>
            <person name="Nakamura H."/>
            <person name="Mori M."/>
            <person name="Yoshida Y."/>
            <person name="Ohtoshi R."/>
            <person name="Malay A.D."/>
            <person name="Moran D.A.P."/>
            <person name="Tomita M."/>
            <person name="Numata K."/>
            <person name="Arakawa K."/>
        </authorList>
    </citation>
    <scope>NUCLEOTIDE SEQUENCE</scope>
</reference>
<dbReference type="AlphaFoldDB" id="A0A8X6VAX5"/>
<comment type="caution">
    <text evidence="1">The sequence shown here is derived from an EMBL/GenBank/DDBJ whole genome shotgun (WGS) entry which is preliminary data.</text>
</comment>
<accession>A0A8X6VAX5</accession>
<name>A0A8X6VAX5_TRICX</name>
<sequence length="110" mass="12757">MVHQFACNFAAVTERRISKQKNSLQTFYREWNLCLVSNRKDRLLWSRKDQSWTHKNKSVFFSVLSRDSSDQGIPFESSSGDKVEVAFIFPTEQKSPNWMAKESLCGTAQC</sequence>
<dbReference type="Proteomes" id="UP000887159">
    <property type="component" value="Unassembled WGS sequence"/>
</dbReference>
<evidence type="ECO:0000313" key="1">
    <source>
        <dbReference type="EMBL" id="GFY11542.1"/>
    </source>
</evidence>
<proteinExistence type="predicted"/>
<keyword evidence="2" id="KW-1185">Reference proteome</keyword>